<organism evidence="1 2">
    <name type="scientific">Ilex paraguariensis</name>
    <name type="common">yerba mate</name>
    <dbReference type="NCBI Taxonomy" id="185542"/>
    <lineage>
        <taxon>Eukaryota</taxon>
        <taxon>Viridiplantae</taxon>
        <taxon>Streptophyta</taxon>
        <taxon>Embryophyta</taxon>
        <taxon>Tracheophyta</taxon>
        <taxon>Spermatophyta</taxon>
        <taxon>Magnoliopsida</taxon>
        <taxon>eudicotyledons</taxon>
        <taxon>Gunneridae</taxon>
        <taxon>Pentapetalae</taxon>
        <taxon>asterids</taxon>
        <taxon>campanulids</taxon>
        <taxon>Aquifoliales</taxon>
        <taxon>Aquifoliaceae</taxon>
        <taxon>Ilex</taxon>
    </lineage>
</organism>
<dbReference type="Proteomes" id="UP001642360">
    <property type="component" value="Unassembled WGS sequence"/>
</dbReference>
<dbReference type="AlphaFoldDB" id="A0ABC8R529"/>
<proteinExistence type="predicted"/>
<sequence>MPIDSRVRNLGVSLVSRCNLYLEEEENFAHIFNDCNFAKALSIKPKSADDFKGKEMLTDLRISSAHVVMTKAMWIKNPEGNVVAATAAFYNRDGFGKGNYSLEVAVLTLLPLVITYGWEVGATLRSEFIANSEEEEATGVEDGRWIYGFLKD</sequence>
<evidence type="ECO:0000313" key="1">
    <source>
        <dbReference type="EMBL" id="CAK9138009.1"/>
    </source>
</evidence>
<comment type="caution">
    <text evidence="1">The sequence shown here is derived from an EMBL/GenBank/DDBJ whole genome shotgun (WGS) entry which is preliminary data.</text>
</comment>
<protein>
    <recommendedName>
        <fullName evidence="3">Reverse transcriptase zinc-binding domain-containing protein</fullName>
    </recommendedName>
</protein>
<gene>
    <name evidence="1" type="ORF">ILEXP_LOCUS5073</name>
</gene>
<dbReference type="EMBL" id="CAUOFW020000853">
    <property type="protein sequence ID" value="CAK9138009.1"/>
    <property type="molecule type" value="Genomic_DNA"/>
</dbReference>
<evidence type="ECO:0008006" key="3">
    <source>
        <dbReference type="Google" id="ProtNLM"/>
    </source>
</evidence>
<name>A0ABC8R529_9AQUA</name>
<evidence type="ECO:0000313" key="2">
    <source>
        <dbReference type="Proteomes" id="UP001642360"/>
    </source>
</evidence>
<reference evidence="1 2" key="1">
    <citation type="submission" date="2024-02" db="EMBL/GenBank/DDBJ databases">
        <authorList>
            <person name="Vignale AGUSTIN F."/>
            <person name="Sosa J E."/>
            <person name="Modenutti C."/>
        </authorList>
    </citation>
    <scope>NUCLEOTIDE SEQUENCE [LARGE SCALE GENOMIC DNA]</scope>
</reference>
<keyword evidence="2" id="KW-1185">Reference proteome</keyword>
<accession>A0ABC8R529</accession>